<organism evidence="4 5">
    <name type="scientific">Drosophila mauritiana</name>
    <name type="common">Fruit fly</name>
    <dbReference type="NCBI Taxonomy" id="7226"/>
    <lineage>
        <taxon>Eukaryota</taxon>
        <taxon>Metazoa</taxon>
        <taxon>Ecdysozoa</taxon>
        <taxon>Arthropoda</taxon>
        <taxon>Hexapoda</taxon>
        <taxon>Insecta</taxon>
        <taxon>Pterygota</taxon>
        <taxon>Neoptera</taxon>
        <taxon>Endopterygota</taxon>
        <taxon>Diptera</taxon>
        <taxon>Brachycera</taxon>
        <taxon>Muscomorpha</taxon>
        <taxon>Ephydroidea</taxon>
        <taxon>Drosophilidae</taxon>
        <taxon>Drosophila</taxon>
        <taxon>Sophophora</taxon>
    </lineage>
</organism>
<dbReference type="Proteomes" id="UP000515162">
    <property type="component" value="Chromosome 3R"/>
</dbReference>
<reference evidence="5" key="1">
    <citation type="submission" date="2025-08" db="UniProtKB">
        <authorList>
            <consortium name="RefSeq"/>
        </authorList>
    </citation>
    <scope>IDENTIFICATION</scope>
    <source>
        <strain evidence="5">Mau12</strain>
        <tissue evidence="5">Whole Body</tissue>
    </source>
</reference>
<proteinExistence type="predicted"/>
<feature type="chain" id="PRO_5027657924" evidence="3">
    <location>
        <begin position="27"/>
        <end position="302"/>
    </location>
</feature>
<keyword evidence="2" id="KW-0812">Transmembrane</keyword>
<evidence type="ECO:0000256" key="3">
    <source>
        <dbReference type="SAM" id="SignalP"/>
    </source>
</evidence>
<dbReference type="AlphaFoldDB" id="A0A6P8K704"/>
<feature type="region of interest" description="Disordered" evidence="1">
    <location>
        <begin position="103"/>
        <end position="125"/>
    </location>
</feature>
<keyword evidence="2" id="KW-0472">Membrane</keyword>
<accession>A0A6P8K704</accession>
<evidence type="ECO:0000256" key="1">
    <source>
        <dbReference type="SAM" id="MobiDB-lite"/>
    </source>
</evidence>
<name>A0A6P8K704_DROMA</name>
<keyword evidence="4" id="KW-1185">Reference proteome</keyword>
<evidence type="ECO:0000313" key="4">
    <source>
        <dbReference type="Proteomes" id="UP000515162"/>
    </source>
</evidence>
<evidence type="ECO:0000313" key="5">
    <source>
        <dbReference type="RefSeq" id="XP_033164618.1"/>
    </source>
</evidence>
<feature type="transmembrane region" description="Helical" evidence="2">
    <location>
        <begin position="36"/>
        <end position="55"/>
    </location>
</feature>
<feature type="signal peptide" evidence="3">
    <location>
        <begin position="1"/>
        <end position="26"/>
    </location>
</feature>
<sequence length="302" mass="30442">MANRNLVKVFLFVTLLGLSLMPFCQAHPKRGRKRAFGVGLLGGALAGAVIGNVVAKSRQAPAAAPAAPVAVVHHHYPPGAPLAPAPPSQPDPKKMTVIETGTPDANGCYTQTIREPNPSNPKSYTETQHLICPTLQQANQPAPAIAPSIAQVPVMPQPSPVFPAVSPAAAPANVAPAAPAPAAPAPAAPAPAAPIAPAAVAAPVVPVAPAAPAVVPVAPVAPVVVHPAHPVLVHPAAVPVAAPGPAPIAPAAQQNPGQPQVILLSKKTVYYPKKRSSAPTLNTPQGVLAMLVIFYSIKAFAF</sequence>
<dbReference type="GeneID" id="117143861"/>
<keyword evidence="2" id="KW-1133">Transmembrane helix</keyword>
<gene>
    <name evidence="5" type="primary">LOC117143861</name>
</gene>
<protein>
    <submittedName>
        <fullName evidence="5">Protein app1</fullName>
    </submittedName>
</protein>
<dbReference type="RefSeq" id="XP_033164618.1">
    <property type="nucleotide sequence ID" value="XM_033308727.1"/>
</dbReference>
<evidence type="ECO:0000256" key="2">
    <source>
        <dbReference type="SAM" id="Phobius"/>
    </source>
</evidence>
<keyword evidence="3" id="KW-0732">Signal</keyword>